<reference evidence="1" key="1">
    <citation type="submission" date="2019-11" db="UniProtKB">
        <authorList>
            <consortium name="WormBaseParasite"/>
        </authorList>
    </citation>
    <scope>IDENTIFICATION</scope>
</reference>
<accession>A0A5K3FTV7</accession>
<proteinExistence type="predicted"/>
<organism evidence="1">
    <name type="scientific">Mesocestoides corti</name>
    <name type="common">Flatworm</name>
    <dbReference type="NCBI Taxonomy" id="53468"/>
    <lineage>
        <taxon>Eukaryota</taxon>
        <taxon>Metazoa</taxon>
        <taxon>Spiralia</taxon>
        <taxon>Lophotrochozoa</taxon>
        <taxon>Platyhelminthes</taxon>
        <taxon>Cestoda</taxon>
        <taxon>Eucestoda</taxon>
        <taxon>Cyclophyllidea</taxon>
        <taxon>Mesocestoididae</taxon>
        <taxon>Mesocestoides</taxon>
    </lineage>
</organism>
<sequence length="143" mass="16346">MQSCLLHRSCDQGLSHLTLVGDNITKWNIEINRHQDIPSSNNSLLYSFELCTDYIELNYVVCPHVIIRSSASERRRLERNSFGTIKIKQFVLRAVITAEIGNTLRVSNSRAYFGGILSFPVTSMNVTYWDILNLIQTYVDAKC</sequence>
<protein>
    <submittedName>
        <fullName evidence="1">Uncharacterized protein</fullName>
    </submittedName>
</protein>
<evidence type="ECO:0000313" key="1">
    <source>
        <dbReference type="WBParaSite" id="MCU_011464-RA"/>
    </source>
</evidence>
<name>A0A5K3FTV7_MESCO</name>
<dbReference type="AlphaFoldDB" id="A0A5K3FTV7"/>
<dbReference type="WBParaSite" id="MCU_011464-RA">
    <property type="protein sequence ID" value="MCU_011464-RA"/>
    <property type="gene ID" value="MCU_011464"/>
</dbReference>